<feature type="compositionally biased region" description="Polar residues" evidence="1">
    <location>
        <begin position="177"/>
        <end position="191"/>
    </location>
</feature>
<name>A0A840ILS1_9PSEU</name>
<dbReference type="Proteomes" id="UP000581769">
    <property type="component" value="Unassembled WGS sequence"/>
</dbReference>
<evidence type="ECO:0000313" key="2">
    <source>
        <dbReference type="EMBL" id="MBB4682519.1"/>
    </source>
</evidence>
<evidence type="ECO:0000313" key="3">
    <source>
        <dbReference type="Proteomes" id="UP000581769"/>
    </source>
</evidence>
<dbReference type="EMBL" id="JACHMG010000001">
    <property type="protein sequence ID" value="MBB4682519.1"/>
    <property type="molecule type" value="Genomic_DNA"/>
</dbReference>
<protein>
    <submittedName>
        <fullName evidence="2">Uncharacterized protein</fullName>
    </submittedName>
</protein>
<sequence>MCPGLVCPARYIRAWRGRTWRGPARYIQARCLGFGISESDVSHAPRARGHASPGPTFPIRQSPGPVSPSATSPRRCRQARLLRGWCLGSCFLGSAPQVRSGSLSGRAGYRDLRSDSMPRIQCRKSHPSTMPQVRRHKSHPGTMPRNRCREPPGSVPQGRCHNSHSGSAPRIPDATSGGRTRQPADTSSAVRRSTPGEPRHPTRHRVGSPLHHPSTGTPPDQTPSGSLTPTPVTQARHQPEPHGFLSPAPEDKLGSQPDTARTPAPASVPRLRRTTASGARDCPFLAEALPSTSLRAHRRPAPDLRRPAASSGRVAVPAARLAGVPQVQRSPFAVTTSTTARSRA</sequence>
<keyword evidence="3" id="KW-1185">Reference proteome</keyword>
<evidence type="ECO:0000256" key="1">
    <source>
        <dbReference type="SAM" id="MobiDB-lite"/>
    </source>
</evidence>
<comment type="caution">
    <text evidence="2">The sequence shown here is derived from an EMBL/GenBank/DDBJ whole genome shotgun (WGS) entry which is preliminary data.</text>
</comment>
<reference evidence="2 3" key="1">
    <citation type="submission" date="2020-08" db="EMBL/GenBank/DDBJ databases">
        <title>Sequencing the genomes of 1000 actinobacteria strains.</title>
        <authorList>
            <person name="Klenk H.-P."/>
        </authorList>
    </citation>
    <scope>NUCLEOTIDE SEQUENCE [LARGE SCALE GENOMIC DNA]</scope>
    <source>
        <strain evidence="2 3">DSM 45859</strain>
    </source>
</reference>
<feature type="region of interest" description="Disordered" evidence="1">
    <location>
        <begin position="98"/>
        <end position="276"/>
    </location>
</feature>
<accession>A0A840ILS1</accession>
<dbReference type="AlphaFoldDB" id="A0A840ILS1"/>
<proteinExistence type="predicted"/>
<organism evidence="2 3">
    <name type="scientific">Amycolatopsis jiangsuensis</name>
    <dbReference type="NCBI Taxonomy" id="1181879"/>
    <lineage>
        <taxon>Bacteria</taxon>
        <taxon>Bacillati</taxon>
        <taxon>Actinomycetota</taxon>
        <taxon>Actinomycetes</taxon>
        <taxon>Pseudonocardiales</taxon>
        <taxon>Pseudonocardiaceae</taxon>
        <taxon>Amycolatopsis</taxon>
    </lineage>
</organism>
<feature type="region of interest" description="Disordered" evidence="1">
    <location>
        <begin position="294"/>
        <end position="313"/>
    </location>
</feature>
<gene>
    <name evidence="2" type="ORF">BJY18_000004</name>
</gene>
<feature type="compositionally biased region" description="Polar residues" evidence="1">
    <location>
        <begin position="214"/>
        <end position="236"/>
    </location>
</feature>
<feature type="region of interest" description="Disordered" evidence="1">
    <location>
        <begin position="43"/>
        <end position="72"/>
    </location>
</feature>